<dbReference type="EC" id="4.1.1.55" evidence="1"/>
<dbReference type="EMBL" id="CABPRZ010000012">
    <property type="protein sequence ID" value="VVE19916.1"/>
    <property type="molecule type" value="Genomic_DNA"/>
</dbReference>
<evidence type="ECO:0000313" key="2">
    <source>
        <dbReference type="Proteomes" id="UP000414233"/>
    </source>
</evidence>
<sequence length="330" mass="36721">MPACNIPDTLETILGITLKLAVRDWDYIVPLALGDLRSPDFDLQIDRVGTLPGNLANDPRYDAGETSFSAYSLARASGDESLVGVPHFLMRAFRHRCIITAADSGLTSIEQLAGKRIGLTGWRDSGNTWTRAILRRAGIGIDDAEWLVGRLTDQHEITDRLNGFGRPGRIDAVPNERPMVELLASGELDAIFTPFMPPGFFAPSSGMRQLLPNCRDAEVSYFKEVGYVPGIHILGIKPGVVREHPWLPQALSELLDESARIWLQKREKYADTTPWIIDELRQTSQDLPATWNRNGFAENEAMILDFAAELHAQQLTPRRLSPSELFPHAV</sequence>
<dbReference type="GO" id="GO:0018796">
    <property type="term" value="F:4,5-dihydroxyphthalate decarboxylase activity"/>
    <property type="evidence" value="ECO:0007669"/>
    <property type="project" value="UniProtKB-EC"/>
</dbReference>
<proteinExistence type="predicted"/>
<reference evidence="1 2" key="1">
    <citation type="submission" date="2019-08" db="EMBL/GenBank/DDBJ databases">
        <authorList>
            <person name="Peeters C."/>
        </authorList>
    </citation>
    <scope>NUCLEOTIDE SEQUENCE [LARGE SCALE GENOMIC DNA]</scope>
    <source>
        <strain evidence="1 2">LMG 30175</strain>
    </source>
</reference>
<keyword evidence="1" id="KW-0456">Lyase</keyword>
<keyword evidence="2" id="KW-1185">Reference proteome</keyword>
<accession>A0A5E4W8P3</accession>
<gene>
    <name evidence="1" type="primary">pht5_2</name>
    <name evidence="1" type="ORF">PTE30175_02996</name>
</gene>
<dbReference type="Gene3D" id="3.40.190.10">
    <property type="entry name" value="Periplasmic binding protein-like II"/>
    <property type="match status" value="1"/>
</dbReference>
<name>A0A5E4W8P3_9BURK</name>
<organism evidence="1 2">
    <name type="scientific">Pandoraea terrae</name>
    <dbReference type="NCBI Taxonomy" id="1537710"/>
    <lineage>
        <taxon>Bacteria</taxon>
        <taxon>Pseudomonadati</taxon>
        <taxon>Pseudomonadota</taxon>
        <taxon>Betaproteobacteria</taxon>
        <taxon>Burkholderiales</taxon>
        <taxon>Burkholderiaceae</taxon>
        <taxon>Pandoraea</taxon>
    </lineage>
</organism>
<dbReference type="AlphaFoldDB" id="A0A5E4W8P3"/>
<protein>
    <submittedName>
        <fullName evidence="1">4,5-dihydroxyphthalate decarboxylase</fullName>
        <ecNumber evidence="1">4.1.1.55</ecNumber>
    </submittedName>
</protein>
<evidence type="ECO:0000313" key="1">
    <source>
        <dbReference type="EMBL" id="VVE19916.1"/>
    </source>
</evidence>
<dbReference type="OrthoDB" id="8689594at2"/>
<dbReference type="SUPFAM" id="SSF53850">
    <property type="entry name" value="Periplasmic binding protein-like II"/>
    <property type="match status" value="1"/>
</dbReference>
<dbReference type="Proteomes" id="UP000414233">
    <property type="component" value="Unassembled WGS sequence"/>
</dbReference>